<keyword evidence="3" id="KW-1185">Reference proteome</keyword>
<evidence type="ECO:0000313" key="3">
    <source>
        <dbReference type="Proteomes" id="UP000266841"/>
    </source>
</evidence>
<feature type="compositionally biased region" description="Pro residues" evidence="1">
    <location>
        <begin position="70"/>
        <end position="83"/>
    </location>
</feature>
<name>K0R7E5_THAOC</name>
<reference evidence="2 3" key="1">
    <citation type="journal article" date="2012" name="Genome Biol.">
        <title>Genome and low-iron response of an oceanic diatom adapted to chronic iron limitation.</title>
        <authorList>
            <person name="Lommer M."/>
            <person name="Specht M."/>
            <person name="Roy A.S."/>
            <person name="Kraemer L."/>
            <person name="Andreson R."/>
            <person name="Gutowska M.A."/>
            <person name="Wolf J."/>
            <person name="Bergner S.V."/>
            <person name="Schilhabel M.B."/>
            <person name="Klostermeier U.C."/>
            <person name="Beiko R.G."/>
            <person name="Rosenstiel P."/>
            <person name="Hippler M."/>
            <person name="Laroche J."/>
        </authorList>
    </citation>
    <scope>NUCLEOTIDE SEQUENCE [LARGE SCALE GENOMIC DNA]</scope>
    <source>
        <strain evidence="2 3">CCMP1005</strain>
    </source>
</reference>
<gene>
    <name evidence="2" type="ORF">THAOC_31777</name>
</gene>
<accession>K0R7E5</accession>
<dbReference type="EMBL" id="AGNL01044877">
    <property type="protein sequence ID" value="EJK49353.1"/>
    <property type="molecule type" value="Genomic_DNA"/>
</dbReference>
<feature type="compositionally biased region" description="Basic and acidic residues" evidence="1">
    <location>
        <begin position="145"/>
        <end position="164"/>
    </location>
</feature>
<organism evidence="2 3">
    <name type="scientific">Thalassiosira oceanica</name>
    <name type="common">Marine diatom</name>
    <dbReference type="NCBI Taxonomy" id="159749"/>
    <lineage>
        <taxon>Eukaryota</taxon>
        <taxon>Sar</taxon>
        <taxon>Stramenopiles</taxon>
        <taxon>Ochrophyta</taxon>
        <taxon>Bacillariophyta</taxon>
        <taxon>Coscinodiscophyceae</taxon>
        <taxon>Thalassiosirophycidae</taxon>
        <taxon>Thalassiosirales</taxon>
        <taxon>Thalassiosiraceae</taxon>
        <taxon>Thalassiosira</taxon>
    </lineage>
</organism>
<feature type="region of interest" description="Disordered" evidence="1">
    <location>
        <begin position="185"/>
        <end position="270"/>
    </location>
</feature>
<protein>
    <submittedName>
        <fullName evidence="2">Uncharacterized protein</fullName>
    </submittedName>
</protein>
<proteinExistence type="predicted"/>
<evidence type="ECO:0000256" key="1">
    <source>
        <dbReference type="SAM" id="MobiDB-lite"/>
    </source>
</evidence>
<dbReference type="AlphaFoldDB" id="K0R7E5"/>
<feature type="compositionally biased region" description="Low complexity" evidence="1">
    <location>
        <begin position="31"/>
        <end position="40"/>
    </location>
</feature>
<evidence type="ECO:0000313" key="2">
    <source>
        <dbReference type="EMBL" id="EJK49353.1"/>
    </source>
</evidence>
<sequence>SSAAETAEAPAEGDASAVETVAESVETDTGAAPPAAAPAAVDDARTPPVRSESSLVYSDSPLELAELSPSIPPRRPSMPPPELPSRRPVANAGPTSSPPPPPPKLPPWLPESCRPIPPPPPRLPDRDSAPAASARRSIPCSVELPDSRRWEFGESSDDAPRDGRPGLSSAGGFMATCIAVTCVPPRCPARPNCHSRRRPPRRRSRWTLPAAAAGPGRPGPPAGARREARPLPRPPGAPRFLLAPPASPLRGLGELVPCSSAGETEKGRSQ</sequence>
<comment type="caution">
    <text evidence="2">The sequence shown here is derived from an EMBL/GenBank/DDBJ whole genome shotgun (WGS) entry which is preliminary data.</text>
</comment>
<feature type="region of interest" description="Disordered" evidence="1">
    <location>
        <begin position="1"/>
        <end position="171"/>
    </location>
</feature>
<dbReference type="Proteomes" id="UP000266841">
    <property type="component" value="Unassembled WGS sequence"/>
</dbReference>
<feature type="compositionally biased region" description="Low complexity" evidence="1">
    <location>
        <begin position="1"/>
        <end position="15"/>
    </location>
</feature>
<feature type="compositionally biased region" description="Basic residues" evidence="1">
    <location>
        <begin position="193"/>
        <end position="205"/>
    </location>
</feature>
<feature type="compositionally biased region" description="Pro residues" evidence="1">
    <location>
        <begin position="96"/>
        <end position="122"/>
    </location>
</feature>
<feature type="non-terminal residue" evidence="2">
    <location>
        <position position="1"/>
    </location>
</feature>